<dbReference type="GO" id="GO:0008608">
    <property type="term" value="P:attachment of spindle microtubules to kinetochore"/>
    <property type="evidence" value="ECO:0007669"/>
    <property type="project" value="InterPro"/>
</dbReference>
<feature type="compositionally biased region" description="Basic and acidic residues" evidence="1">
    <location>
        <begin position="66"/>
        <end position="80"/>
    </location>
</feature>
<dbReference type="InterPro" id="IPR013962">
    <property type="entry name" value="DASH_Dam1"/>
</dbReference>
<proteinExistence type="predicted"/>
<accession>A0A4T0R0R6</accession>
<dbReference type="Pfam" id="PF08653">
    <property type="entry name" value="DASH_Dam1"/>
    <property type="match status" value="1"/>
</dbReference>
<reference evidence="2 3" key="1">
    <citation type="submission" date="2019-03" db="EMBL/GenBank/DDBJ databases">
        <title>Sequencing 25 genomes of Wallemia mellicola.</title>
        <authorList>
            <person name="Gostincar C."/>
        </authorList>
    </citation>
    <scope>NUCLEOTIDE SEQUENCE [LARGE SCALE GENOMIC DNA]</scope>
    <source>
        <strain evidence="2 3">EXF-8738</strain>
    </source>
</reference>
<dbReference type="GO" id="GO:0072686">
    <property type="term" value="C:mitotic spindle"/>
    <property type="evidence" value="ECO:0007669"/>
    <property type="project" value="InterPro"/>
</dbReference>
<evidence type="ECO:0000313" key="2">
    <source>
        <dbReference type="EMBL" id="TIC31009.1"/>
    </source>
</evidence>
<dbReference type="PANTHER" id="PTHR40460:SF1">
    <property type="entry name" value="CSBD-LIKE DOMAIN-CONTAINING PROTEIN"/>
    <property type="match status" value="1"/>
</dbReference>
<gene>
    <name evidence="2" type="ORF">E3Q10_01862</name>
</gene>
<organism evidence="2 3">
    <name type="scientific">Wallemia mellicola</name>
    <dbReference type="NCBI Taxonomy" id="1708541"/>
    <lineage>
        <taxon>Eukaryota</taxon>
        <taxon>Fungi</taxon>
        <taxon>Dikarya</taxon>
        <taxon>Basidiomycota</taxon>
        <taxon>Wallemiomycotina</taxon>
        <taxon>Wallemiomycetes</taxon>
        <taxon>Wallemiales</taxon>
        <taxon>Wallemiaceae</taxon>
        <taxon>Wallemia</taxon>
    </lineage>
</organism>
<sequence length="287" mass="31604">MVELDKALADFNHGFGSLLWALKLNAYCVNWPEAPTDESFNRVEELNARLQQSLAPPREPTPPPAEPEHNPADETYRTQQEEDVVPQPPPKIQPKTKPKVVSVQLRKKREAFVDSVIESLPLEYRGSQPALRSAMSSVLHALMRHQCTTPEDNGIRVPDVVKQPDLPQAKVNKCLIALVQKKAVLKWTEGGVAYYRLQLETPRNIVESVGTATGSEEWKKSGQQEHVDGEAEQKACKAAEIKDKAEGVYDQVAGRVSNIKAAVTGDKSGQVEAAAREESGKAAQKDA</sequence>
<dbReference type="GO" id="GO:0042729">
    <property type="term" value="C:DASH complex"/>
    <property type="evidence" value="ECO:0007669"/>
    <property type="project" value="InterPro"/>
</dbReference>
<dbReference type="AlphaFoldDB" id="A0A4T0R0R6"/>
<feature type="region of interest" description="Disordered" evidence="1">
    <location>
        <begin position="267"/>
        <end position="287"/>
    </location>
</feature>
<feature type="region of interest" description="Disordered" evidence="1">
    <location>
        <begin position="51"/>
        <end position="100"/>
    </location>
</feature>
<name>A0A4T0R0R6_9BASI</name>
<evidence type="ECO:0000313" key="3">
    <source>
        <dbReference type="Proteomes" id="UP000305647"/>
    </source>
</evidence>
<dbReference type="PANTHER" id="PTHR40460">
    <property type="entry name" value="CHROMOSOME 1, WHOLE GENOME SHOTGUN SEQUENCE"/>
    <property type="match status" value="1"/>
</dbReference>
<dbReference type="Proteomes" id="UP000305647">
    <property type="component" value="Unassembled WGS sequence"/>
</dbReference>
<evidence type="ECO:0000256" key="1">
    <source>
        <dbReference type="SAM" id="MobiDB-lite"/>
    </source>
</evidence>
<comment type="caution">
    <text evidence="2">The sequence shown here is derived from an EMBL/GenBank/DDBJ whole genome shotgun (WGS) entry which is preliminary data.</text>
</comment>
<dbReference type="EMBL" id="SPRO01000015">
    <property type="protein sequence ID" value="TIC31009.1"/>
    <property type="molecule type" value="Genomic_DNA"/>
</dbReference>
<feature type="compositionally biased region" description="Basic and acidic residues" evidence="1">
    <location>
        <begin position="274"/>
        <end position="287"/>
    </location>
</feature>
<protein>
    <submittedName>
        <fullName evidence="2">Uncharacterized protein</fullName>
    </submittedName>
</protein>